<evidence type="ECO:0000313" key="1">
    <source>
        <dbReference type="EMBL" id="PKU86023.1"/>
    </source>
</evidence>
<dbReference type="Proteomes" id="UP000233837">
    <property type="component" value="Unassembled WGS sequence"/>
</dbReference>
<dbReference type="EMBL" id="KZ501954">
    <property type="protein sequence ID" value="PKU86023.1"/>
    <property type="molecule type" value="Genomic_DNA"/>
</dbReference>
<accession>A0A2I0XDP8</accession>
<protein>
    <submittedName>
        <fullName evidence="1">Uncharacterized protein</fullName>
    </submittedName>
</protein>
<keyword evidence="2" id="KW-1185">Reference proteome</keyword>
<name>A0A2I0XDP8_9ASPA</name>
<reference evidence="1 2" key="1">
    <citation type="journal article" date="2016" name="Sci. Rep.">
        <title>The Dendrobium catenatum Lindl. genome sequence provides insights into polysaccharide synthase, floral development and adaptive evolution.</title>
        <authorList>
            <person name="Zhang G.Q."/>
            <person name="Xu Q."/>
            <person name="Bian C."/>
            <person name="Tsai W.C."/>
            <person name="Yeh C.M."/>
            <person name="Liu K.W."/>
            <person name="Yoshida K."/>
            <person name="Zhang L.S."/>
            <person name="Chang S.B."/>
            <person name="Chen F."/>
            <person name="Shi Y."/>
            <person name="Su Y.Y."/>
            <person name="Zhang Y.Q."/>
            <person name="Chen L.J."/>
            <person name="Yin Y."/>
            <person name="Lin M."/>
            <person name="Huang H."/>
            <person name="Deng H."/>
            <person name="Wang Z.W."/>
            <person name="Zhu S.L."/>
            <person name="Zhao X."/>
            <person name="Deng C."/>
            <person name="Niu S.C."/>
            <person name="Huang J."/>
            <person name="Wang M."/>
            <person name="Liu G.H."/>
            <person name="Yang H.J."/>
            <person name="Xiao X.J."/>
            <person name="Hsiao Y.Y."/>
            <person name="Wu W.L."/>
            <person name="Chen Y.Y."/>
            <person name="Mitsuda N."/>
            <person name="Ohme-Takagi M."/>
            <person name="Luo Y.B."/>
            <person name="Van de Peer Y."/>
            <person name="Liu Z.J."/>
        </authorList>
    </citation>
    <scope>NUCLEOTIDE SEQUENCE [LARGE SCALE GENOMIC DNA]</scope>
    <source>
        <tissue evidence="1">The whole plant</tissue>
    </source>
</reference>
<proteinExistence type="predicted"/>
<gene>
    <name evidence="1" type="ORF">MA16_Dca001854</name>
</gene>
<dbReference type="AlphaFoldDB" id="A0A2I0XDP8"/>
<reference evidence="1 2" key="2">
    <citation type="journal article" date="2017" name="Nature">
        <title>The Apostasia genome and the evolution of orchids.</title>
        <authorList>
            <person name="Zhang G.Q."/>
            <person name="Liu K.W."/>
            <person name="Li Z."/>
            <person name="Lohaus R."/>
            <person name="Hsiao Y.Y."/>
            <person name="Niu S.C."/>
            <person name="Wang J.Y."/>
            <person name="Lin Y.C."/>
            <person name="Xu Q."/>
            <person name="Chen L.J."/>
            <person name="Yoshida K."/>
            <person name="Fujiwara S."/>
            <person name="Wang Z.W."/>
            <person name="Zhang Y.Q."/>
            <person name="Mitsuda N."/>
            <person name="Wang M."/>
            <person name="Liu G.H."/>
            <person name="Pecoraro L."/>
            <person name="Huang H.X."/>
            <person name="Xiao X.J."/>
            <person name="Lin M."/>
            <person name="Wu X.Y."/>
            <person name="Wu W.L."/>
            <person name="Chen Y.Y."/>
            <person name="Chang S.B."/>
            <person name="Sakamoto S."/>
            <person name="Ohme-Takagi M."/>
            <person name="Yagi M."/>
            <person name="Zeng S.J."/>
            <person name="Shen C.Y."/>
            <person name="Yeh C.M."/>
            <person name="Luo Y.B."/>
            <person name="Tsai W.C."/>
            <person name="Van de Peer Y."/>
            <person name="Liu Z.J."/>
        </authorList>
    </citation>
    <scope>NUCLEOTIDE SEQUENCE [LARGE SCALE GENOMIC DNA]</scope>
    <source>
        <tissue evidence="1">The whole plant</tissue>
    </source>
</reference>
<organism evidence="1 2">
    <name type="scientific">Dendrobium catenatum</name>
    <dbReference type="NCBI Taxonomy" id="906689"/>
    <lineage>
        <taxon>Eukaryota</taxon>
        <taxon>Viridiplantae</taxon>
        <taxon>Streptophyta</taxon>
        <taxon>Embryophyta</taxon>
        <taxon>Tracheophyta</taxon>
        <taxon>Spermatophyta</taxon>
        <taxon>Magnoliopsida</taxon>
        <taxon>Liliopsida</taxon>
        <taxon>Asparagales</taxon>
        <taxon>Orchidaceae</taxon>
        <taxon>Epidendroideae</taxon>
        <taxon>Malaxideae</taxon>
        <taxon>Dendrobiinae</taxon>
        <taxon>Dendrobium</taxon>
    </lineage>
</organism>
<sequence length="183" mass="20202">MAAIDQRPSPAVISSFQADGIVPSPAVISFQTIRSSFGLCFTIGENVIVDVPKDTYKAYVISNKFKINNFQHEVHSDKEASTSASPILKVNRFSNSMNGIQSLMQEEVKVGSIPGDGIESNKKGFEHKNVCVDVLEISTRQETITHPENSFPNVWKKPPNIKVVSSDINLEMSDDRVAIKLDH</sequence>
<evidence type="ECO:0000313" key="2">
    <source>
        <dbReference type="Proteomes" id="UP000233837"/>
    </source>
</evidence>